<name>A0A0C2XPT0_HEBCY</name>
<keyword evidence="1" id="KW-0472">Membrane</keyword>
<sequence>MRRNIENLLIFLVSSYFWSPRIFGLLVFLLSSYFWIRFETKGKSASFEYGRPHEPLCIMYNVRGIKKNPQQIMISRFSAKYPMSG</sequence>
<organism evidence="2 3">
    <name type="scientific">Hebeloma cylindrosporum</name>
    <dbReference type="NCBI Taxonomy" id="76867"/>
    <lineage>
        <taxon>Eukaryota</taxon>
        <taxon>Fungi</taxon>
        <taxon>Dikarya</taxon>
        <taxon>Basidiomycota</taxon>
        <taxon>Agaricomycotina</taxon>
        <taxon>Agaricomycetes</taxon>
        <taxon>Agaricomycetidae</taxon>
        <taxon>Agaricales</taxon>
        <taxon>Agaricineae</taxon>
        <taxon>Hymenogastraceae</taxon>
        <taxon>Hebeloma</taxon>
    </lineage>
</organism>
<proteinExistence type="predicted"/>
<evidence type="ECO:0000256" key="1">
    <source>
        <dbReference type="SAM" id="Phobius"/>
    </source>
</evidence>
<dbReference type="HOGENOM" id="CLU_2512880_0_0_1"/>
<protein>
    <submittedName>
        <fullName evidence="2">Uncharacterized protein</fullName>
    </submittedName>
</protein>
<keyword evidence="3" id="KW-1185">Reference proteome</keyword>
<dbReference type="EMBL" id="KN831785">
    <property type="protein sequence ID" value="KIM39598.1"/>
    <property type="molecule type" value="Genomic_DNA"/>
</dbReference>
<feature type="transmembrane region" description="Helical" evidence="1">
    <location>
        <begin position="16"/>
        <end position="36"/>
    </location>
</feature>
<dbReference type="Proteomes" id="UP000053424">
    <property type="component" value="Unassembled WGS sequence"/>
</dbReference>
<accession>A0A0C2XPT0</accession>
<reference evidence="3" key="2">
    <citation type="submission" date="2015-01" db="EMBL/GenBank/DDBJ databases">
        <title>Evolutionary Origins and Diversification of the Mycorrhizal Mutualists.</title>
        <authorList>
            <consortium name="DOE Joint Genome Institute"/>
            <consortium name="Mycorrhizal Genomics Consortium"/>
            <person name="Kohler A."/>
            <person name="Kuo A."/>
            <person name="Nagy L.G."/>
            <person name="Floudas D."/>
            <person name="Copeland A."/>
            <person name="Barry K.W."/>
            <person name="Cichocki N."/>
            <person name="Veneault-Fourrey C."/>
            <person name="LaButti K."/>
            <person name="Lindquist E.A."/>
            <person name="Lipzen A."/>
            <person name="Lundell T."/>
            <person name="Morin E."/>
            <person name="Murat C."/>
            <person name="Riley R."/>
            <person name="Ohm R."/>
            <person name="Sun H."/>
            <person name="Tunlid A."/>
            <person name="Henrissat B."/>
            <person name="Grigoriev I.V."/>
            <person name="Hibbett D.S."/>
            <person name="Martin F."/>
        </authorList>
    </citation>
    <scope>NUCLEOTIDE SEQUENCE [LARGE SCALE GENOMIC DNA]</scope>
    <source>
        <strain evidence="3">h7</strain>
    </source>
</reference>
<evidence type="ECO:0000313" key="2">
    <source>
        <dbReference type="EMBL" id="KIM39598.1"/>
    </source>
</evidence>
<keyword evidence="1" id="KW-1133">Transmembrane helix</keyword>
<keyword evidence="1" id="KW-0812">Transmembrane</keyword>
<dbReference type="AlphaFoldDB" id="A0A0C2XPT0"/>
<reference evidence="2 3" key="1">
    <citation type="submission" date="2014-04" db="EMBL/GenBank/DDBJ databases">
        <authorList>
            <consortium name="DOE Joint Genome Institute"/>
            <person name="Kuo A."/>
            <person name="Gay G."/>
            <person name="Dore J."/>
            <person name="Kohler A."/>
            <person name="Nagy L.G."/>
            <person name="Floudas D."/>
            <person name="Copeland A."/>
            <person name="Barry K.W."/>
            <person name="Cichocki N."/>
            <person name="Veneault-Fourrey C."/>
            <person name="LaButti K."/>
            <person name="Lindquist E.A."/>
            <person name="Lipzen A."/>
            <person name="Lundell T."/>
            <person name="Morin E."/>
            <person name="Murat C."/>
            <person name="Sun H."/>
            <person name="Tunlid A."/>
            <person name="Henrissat B."/>
            <person name="Grigoriev I.V."/>
            <person name="Hibbett D.S."/>
            <person name="Martin F."/>
            <person name="Nordberg H.P."/>
            <person name="Cantor M.N."/>
            <person name="Hua S.X."/>
        </authorList>
    </citation>
    <scope>NUCLEOTIDE SEQUENCE [LARGE SCALE GENOMIC DNA]</scope>
    <source>
        <strain evidence="3">h7</strain>
    </source>
</reference>
<gene>
    <name evidence="2" type="ORF">M413DRAFT_193749</name>
</gene>
<evidence type="ECO:0000313" key="3">
    <source>
        <dbReference type="Proteomes" id="UP000053424"/>
    </source>
</evidence>